<proteinExistence type="predicted"/>
<organism evidence="3 4">
    <name type="scientific">Nesidiocoris tenuis</name>
    <dbReference type="NCBI Taxonomy" id="355587"/>
    <lineage>
        <taxon>Eukaryota</taxon>
        <taxon>Metazoa</taxon>
        <taxon>Ecdysozoa</taxon>
        <taxon>Arthropoda</taxon>
        <taxon>Hexapoda</taxon>
        <taxon>Insecta</taxon>
        <taxon>Pterygota</taxon>
        <taxon>Neoptera</taxon>
        <taxon>Paraneoptera</taxon>
        <taxon>Hemiptera</taxon>
        <taxon>Heteroptera</taxon>
        <taxon>Panheteroptera</taxon>
        <taxon>Cimicomorpha</taxon>
        <taxon>Miridae</taxon>
        <taxon>Dicyphina</taxon>
        <taxon>Nesidiocoris</taxon>
    </lineage>
</organism>
<dbReference type="EMBL" id="CADCXU010022917">
    <property type="protein sequence ID" value="CAB0010225.1"/>
    <property type="molecule type" value="Genomic_DNA"/>
</dbReference>
<keyword evidence="1" id="KW-0406">Ion transport</keyword>
<reference evidence="3 4" key="1">
    <citation type="submission" date="2020-02" db="EMBL/GenBank/DDBJ databases">
        <authorList>
            <person name="Ferguson B K."/>
        </authorList>
    </citation>
    <scope>NUCLEOTIDE SEQUENCE [LARGE SCALE GENOMIC DNA]</scope>
</reference>
<dbReference type="InterPro" id="IPR051171">
    <property type="entry name" value="CaCA"/>
</dbReference>
<keyword evidence="2" id="KW-1133">Transmembrane helix</keyword>
<keyword evidence="2" id="KW-0812">Transmembrane</keyword>
<dbReference type="PANTHER" id="PTHR11878:SF65">
    <property type="entry name" value="NA_CA-EXCHANGE PROTEIN, ISOFORM G"/>
    <property type="match status" value="1"/>
</dbReference>
<dbReference type="AlphaFoldDB" id="A0A6H5GZN9"/>
<accession>A0A6H5GZN9</accession>
<dbReference type="GO" id="GO:0098794">
    <property type="term" value="C:postsynapse"/>
    <property type="evidence" value="ECO:0007669"/>
    <property type="project" value="TreeGrafter"/>
</dbReference>
<evidence type="ECO:0000256" key="2">
    <source>
        <dbReference type="SAM" id="Phobius"/>
    </source>
</evidence>
<gene>
    <name evidence="3" type="ORF">NTEN_LOCUS15274</name>
</gene>
<evidence type="ECO:0000256" key="1">
    <source>
        <dbReference type="ARBA" id="ARBA00023065"/>
    </source>
</evidence>
<evidence type="ECO:0000313" key="3">
    <source>
        <dbReference type="EMBL" id="CAB0010225.1"/>
    </source>
</evidence>
<dbReference type="GO" id="GO:0030424">
    <property type="term" value="C:axon"/>
    <property type="evidence" value="ECO:0007669"/>
    <property type="project" value="TreeGrafter"/>
</dbReference>
<name>A0A6H5GZN9_9HEMI</name>
<evidence type="ECO:0000313" key="4">
    <source>
        <dbReference type="Proteomes" id="UP000479000"/>
    </source>
</evidence>
<dbReference type="Proteomes" id="UP000479000">
    <property type="component" value="Unassembled WGS sequence"/>
</dbReference>
<dbReference type="GO" id="GO:0098703">
    <property type="term" value="P:calcium ion import across plasma membrane"/>
    <property type="evidence" value="ECO:0007669"/>
    <property type="project" value="TreeGrafter"/>
</dbReference>
<keyword evidence="2" id="KW-0472">Membrane</keyword>
<feature type="non-terminal residue" evidence="3">
    <location>
        <position position="51"/>
    </location>
</feature>
<dbReference type="PANTHER" id="PTHR11878">
    <property type="entry name" value="SODIUM/CALCIUM EXCHANGER"/>
    <property type="match status" value="1"/>
</dbReference>
<feature type="transmembrane region" description="Helical" evidence="2">
    <location>
        <begin position="6"/>
        <end position="28"/>
    </location>
</feature>
<keyword evidence="4" id="KW-1185">Reference proteome</keyword>
<dbReference type="GO" id="GO:0042383">
    <property type="term" value="C:sarcolemma"/>
    <property type="evidence" value="ECO:0007669"/>
    <property type="project" value="TreeGrafter"/>
</dbReference>
<keyword evidence="1" id="KW-0813">Transport</keyword>
<protein>
    <submittedName>
        <fullName evidence="3">Uncharacterized protein</fullName>
    </submittedName>
</protein>
<sequence length="51" mass="5756">MRTALYFLALLYFFLGVAIVTDIFMASVEVITSKTKKLYLSKGAEKIHKGK</sequence>
<dbReference type="GO" id="GO:0005432">
    <property type="term" value="F:calcium:sodium antiporter activity"/>
    <property type="evidence" value="ECO:0007669"/>
    <property type="project" value="TreeGrafter"/>
</dbReference>